<proteinExistence type="predicted"/>
<dbReference type="InterPro" id="IPR007361">
    <property type="entry name" value="DUF427"/>
</dbReference>
<sequence length="260" mass="29138">MSLVFGNGVFGPGGGDLSFGPVPERVWYLERWPRRMRAVLGGEVVLDSRRGQALYRTGTPAPQFWFPLADLRGDLLVAADQGDDGGRRWSVVVDGRSAPECVLELVTSDPAGPPLDDHVTIDYGAMDRWFEEDDPVYARPRDPYHRVDVRNSSQHVVVRHHDVVVAESHRPKLLFETGLPVRYYLPFDDVRIGLLERSETVSECPYKGDGQHWHLVVGGQRVPDAAWSLPHPLPEATTAIEHVCFYDAKVRVEVDGVPLR</sequence>
<evidence type="ECO:0000313" key="2">
    <source>
        <dbReference type="EMBL" id="KRV47694.1"/>
    </source>
</evidence>
<dbReference type="InterPro" id="IPR038694">
    <property type="entry name" value="DUF427_sf"/>
</dbReference>
<evidence type="ECO:0000259" key="1">
    <source>
        <dbReference type="Pfam" id="PF04248"/>
    </source>
</evidence>
<dbReference type="AlphaFoldDB" id="A0A0T6LNK5"/>
<dbReference type="STRING" id="76728.AQ490_04720"/>
<dbReference type="OrthoDB" id="285364at2"/>
<dbReference type="Proteomes" id="UP000050867">
    <property type="component" value="Unassembled WGS sequence"/>
</dbReference>
<dbReference type="Gene3D" id="2.170.150.40">
    <property type="entry name" value="Domain of unknown function (DUF427)"/>
    <property type="match status" value="2"/>
</dbReference>
<dbReference type="PANTHER" id="PTHR34310">
    <property type="entry name" value="DUF427 DOMAIN PROTEIN (AFU_ORTHOLOGUE AFUA_3G02220)"/>
    <property type="match status" value="1"/>
</dbReference>
<dbReference type="PANTHER" id="PTHR34310:SF9">
    <property type="entry name" value="BLR5716 PROTEIN"/>
    <property type="match status" value="1"/>
</dbReference>
<keyword evidence="3" id="KW-1185">Reference proteome</keyword>
<reference evidence="2 3" key="1">
    <citation type="submission" date="2015-10" db="EMBL/GenBank/DDBJ databases">
        <title>Draft genome sequence of pyrrolomycin-producing Streptomyces vitaminophilus.</title>
        <authorList>
            <person name="Graham D.E."/>
            <person name="Mahan K.M."/>
            <person name="Klingeman D.M."/>
            <person name="Hettich R.L."/>
            <person name="Parry R.J."/>
        </authorList>
    </citation>
    <scope>NUCLEOTIDE SEQUENCE [LARGE SCALE GENOMIC DNA]</scope>
    <source>
        <strain evidence="2 3">ATCC 31673</strain>
    </source>
</reference>
<name>A0A0T6LNK5_WENVI</name>
<comment type="caution">
    <text evidence="2">The sequence shown here is derived from an EMBL/GenBank/DDBJ whole genome shotgun (WGS) entry which is preliminary data.</text>
</comment>
<protein>
    <recommendedName>
        <fullName evidence="1">DUF427 domain-containing protein</fullName>
    </recommendedName>
</protein>
<dbReference type="RefSeq" id="WP_018385730.1">
    <property type="nucleotide sequence ID" value="NZ_LLZU01000035.1"/>
</dbReference>
<dbReference type="eggNOG" id="COG2343">
    <property type="taxonomic scope" value="Bacteria"/>
</dbReference>
<gene>
    <name evidence="2" type="ORF">AQ490_04720</name>
</gene>
<accession>A0A0T6LNK5</accession>
<dbReference type="EMBL" id="LLZU01000035">
    <property type="protein sequence ID" value="KRV47694.1"/>
    <property type="molecule type" value="Genomic_DNA"/>
</dbReference>
<evidence type="ECO:0000313" key="3">
    <source>
        <dbReference type="Proteomes" id="UP000050867"/>
    </source>
</evidence>
<organism evidence="2 3">
    <name type="scientific">Wenjunlia vitaminophila</name>
    <name type="common">Streptomyces vitaminophilus</name>
    <dbReference type="NCBI Taxonomy" id="76728"/>
    <lineage>
        <taxon>Bacteria</taxon>
        <taxon>Bacillati</taxon>
        <taxon>Actinomycetota</taxon>
        <taxon>Actinomycetes</taxon>
        <taxon>Kitasatosporales</taxon>
        <taxon>Streptomycetaceae</taxon>
        <taxon>Wenjunlia</taxon>
    </lineage>
</organism>
<feature type="domain" description="DUF427" evidence="1">
    <location>
        <begin position="156"/>
        <end position="247"/>
    </location>
</feature>
<dbReference type="Pfam" id="PF04248">
    <property type="entry name" value="NTP_transf_9"/>
    <property type="match status" value="1"/>
</dbReference>